<sequence>MLRPPWPAIRPRKRQGSDRGGAPSQSKTRKNSVSSSTGAPMIAEPRWQNEAAEWQWLKRHIRPRAYQPRSATGSMHSSANTFGHVDGAAMQTIASADASAARYLAVPNFLGGMSAGPARDGAWLARAGDDAEQRNEFHNSIRTAPPLAASTLSFT</sequence>
<gene>
    <name evidence="2" type="ORF">Purlil1_12407</name>
</gene>
<protein>
    <submittedName>
        <fullName evidence="2">Uncharacterized protein</fullName>
    </submittedName>
</protein>
<accession>A0ABR0BGY8</accession>
<dbReference type="EMBL" id="JAWRVI010000102">
    <property type="protein sequence ID" value="KAK4077255.1"/>
    <property type="molecule type" value="Genomic_DNA"/>
</dbReference>
<evidence type="ECO:0000256" key="1">
    <source>
        <dbReference type="SAM" id="MobiDB-lite"/>
    </source>
</evidence>
<keyword evidence="3" id="KW-1185">Reference proteome</keyword>
<reference evidence="2 3" key="1">
    <citation type="journal article" date="2024" name="Microbiol. Resour. Announc.">
        <title>Genome annotations for the ascomycete fungi Trichoderma harzianum, Trichoderma aggressivum, and Purpureocillium lilacinum.</title>
        <authorList>
            <person name="Beijen E.P.W."/>
            <person name="Ohm R.A."/>
        </authorList>
    </citation>
    <scope>NUCLEOTIDE SEQUENCE [LARGE SCALE GENOMIC DNA]</scope>
    <source>
        <strain evidence="2 3">CBS 150709</strain>
    </source>
</reference>
<evidence type="ECO:0000313" key="3">
    <source>
        <dbReference type="Proteomes" id="UP001287286"/>
    </source>
</evidence>
<comment type="caution">
    <text evidence="2">The sequence shown here is derived from an EMBL/GenBank/DDBJ whole genome shotgun (WGS) entry which is preliminary data.</text>
</comment>
<evidence type="ECO:0000313" key="2">
    <source>
        <dbReference type="EMBL" id="KAK4077255.1"/>
    </source>
</evidence>
<feature type="region of interest" description="Disordered" evidence="1">
    <location>
        <begin position="1"/>
        <end position="46"/>
    </location>
</feature>
<name>A0ABR0BGY8_PURLI</name>
<proteinExistence type="predicted"/>
<feature type="compositionally biased region" description="Polar residues" evidence="1">
    <location>
        <begin position="23"/>
        <end position="38"/>
    </location>
</feature>
<dbReference type="Proteomes" id="UP001287286">
    <property type="component" value="Unassembled WGS sequence"/>
</dbReference>
<organism evidence="2 3">
    <name type="scientific">Purpureocillium lilacinum</name>
    <name type="common">Paecilomyces lilacinus</name>
    <dbReference type="NCBI Taxonomy" id="33203"/>
    <lineage>
        <taxon>Eukaryota</taxon>
        <taxon>Fungi</taxon>
        <taxon>Dikarya</taxon>
        <taxon>Ascomycota</taxon>
        <taxon>Pezizomycotina</taxon>
        <taxon>Sordariomycetes</taxon>
        <taxon>Hypocreomycetidae</taxon>
        <taxon>Hypocreales</taxon>
        <taxon>Ophiocordycipitaceae</taxon>
        <taxon>Purpureocillium</taxon>
    </lineage>
</organism>